<evidence type="ECO:0000313" key="3">
    <source>
        <dbReference type="Proteomes" id="UP000504609"/>
    </source>
</evidence>
<dbReference type="GeneID" id="111452853"/>
<organism evidence="3 4">
    <name type="scientific">Cucurbita moschata</name>
    <name type="common">Winter crookneck squash</name>
    <name type="synonym">Cucurbita pepo var. moschata</name>
    <dbReference type="NCBI Taxonomy" id="3662"/>
    <lineage>
        <taxon>Eukaryota</taxon>
        <taxon>Viridiplantae</taxon>
        <taxon>Streptophyta</taxon>
        <taxon>Embryophyta</taxon>
        <taxon>Tracheophyta</taxon>
        <taxon>Spermatophyta</taxon>
        <taxon>Magnoliopsida</taxon>
        <taxon>eudicotyledons</taxon>
        <taxon>Gunneridae</taxon>
        <taxon>Pentapetalae</taxon>
        <taxon>rosids</taxon>
        <taxon>fabids</taxon>
        <taxon>Cucurbitales</taxon>
        <taxon>Cucurbitaceae</taxon>
        <taxon>Cucurbiteae</taxon>
        <taxon>Cucurbita</taxon>
    </lineage>
</organism>
<dbReference type="PANTHER" id="PTHR21250">
    <property type="entry name" value="PRE-RRNA-PROCESSING PROTEIN TSR2 HOMOLOG"/>
    <property type="match status" value="1"/>
</dbReference>
<dbReference type="GO" id="GO:0006364">
    <property type="term" value="P:rRNA processing"/>
    <property type="evidence" value="ECO:0007669"/>
    <property type="project" value="UniProtKB-KW"/>
</dbReference>
<protein>
    <submittedName>
        <fullName evidence="4">Uncharacterized protein LOC111452853</fullName>
    </submittedName>
</protein>
<name>A0A6J1GCB9_CUCMO</name>
<reference evidence="4" key="1">
    <citation type="submission" date="2025-08" db="UniProtKB">
        <authorList>
            <consortium name="RefSeq"/>
        </authorList>
    </citation>
    <scope>IDENTIFICATION</scope>
    <source>
        <tissue evidence="4">Young leaves</tissue>
    </source>
</reference>
<evidence type="ECO:0000256" key="1">
    <source>
        <dbReference type="ARBA" id="ARBA00006524"/>
    </source>
</evidence>
<dbReference type="RefSeq" id="XP_022949537.1">
    <property type="nucleotide sequence ID" value="XM_023093769.1"/>
</dbReference>
<dbReference type="KEGG" id="cmos:111452853"/>
<sequence>MEPNNGLTSINHKAGSISSLEMAISSVFSRWDGLQMAIDNKWGGGDSHQKSLNLASDVFSWFSQSKRCYIKITFRSFSIFFHGSNSAMLPSIAAPLYVEDLENLRHEHLLLSFNTEFEDGSIEQVNSPNELLDYDIENTLRLKEDENWNR</sequence>
<proteinExistence type="inferred from homology"/>
<accession>A0A6J1GCB9</accession>
<dbReference type="InterPro" id="IPR019398">
    <property type="entry name" value="Pre-rRNA_process_TSR2"/>
</dbReference>
<dbReference type="Proteomes" id="UP000504609">
    <property type="component" value="Unplaced"/>
</dbReference>
<gene>
    <name evidence="4" type="primary">LOC111452853</name>
</gene>
<dbReference type="AlphaFoldDB" id="A0A6J1GCB9"/>
<keyword evidence="2" id="KW-0698">rRNA processing</keyword>
<dbReference type="Pfam" id="PF10273">
    <property type="entry name" value="WGG"/>
    <property type="match status" value="1"/>
</dbReference>
<evidence type="ECO:0000256" key="2">
    <source>
        <dbReference type="ARBA" id="ARBA00022552"/>
    </source>
</evidence>
<keyword evidence="3" id="KW-1185">Reference proteome</keyword>
<evidence type="ECO:0000313" key="4">
    <source>
        <dbReference type="RefSeq" id="XP_022949537.1"/>
    </source>
</evidence>
<comment type="similarity">
    <text evidence="1">Belongs to the TSR2 family.</text>
</comment>